<keyword evidence="3 13" id="KW-0808">Transferase</keyword>
<comment type="subunit">
    <text evidence="13">Acetyl-CoA carboxylase is a heterohexamer composed of biotin carboxyl carrier protein (AccB), biotin carboxylase (AccC) and two subunits each of ACCase subunit alpha (AccA) and ACCase subunit beta (AccD).</text>
</comment>
<evidence type="ECO:0000256" key="6">
    <source>
        <dbReference type="ARBA" id="ARBA00022771"/>
    </source>
</evidence>
<evidence type="ECO:0000256" key="13">
    <source>
        <dbReference type="HAMAP-Rule" id="MF_01395"/>
    </source>
</evidence>
<dbReference type="InterPro" id="IPR034733">
    <property type="entry name" value="AcCoA_carboxyl_beta"/>
</dbReference>
<comment type="pathway">
    <text evidence="13">Lipid metabolism; malonyl-CoA biosynthesis; malonyl-CoA from acetyl-CoA: step 1/1.</text>
</comment>
<evidence type="ECO:0000256" key="2">
    <source>
        <dbReference type="ARBA" id="ARBA00022516"/>
    </source>
</evidence>
<feature type="domain" description="CoA carboxyltransferase N-terminal" evidence="14">
    <location>
        <begin position="21"/>
        <end position="290"/>
    </location>
</feature>
<comment type="cofactor">
    <cofactor evidence="13">
        <name>Zn(2+)</name>
        <dbReference type="ChEBI" id="CHEBI:29105"/>
    </cofactor>
    <text evidence="13">Binds 1 zinc ion per subunit.</text>
</comment>
<dbReference type="PANTHER" id="PTHR42995:SF5">
    <property type="entry name" value="ACETYL-COENZYME A CARBOXYLASE CARBOXYL TRANSFERASE SUBUNIT BETA, CHLOROPLASTIC"/>
    <property type="match status" value="1"/>
</dbReference>
<keyword evidence="11 13" id="KW-0275">Fatty acid biosynthesis</keyword>
<proteinExistence type="inferred from homology"/>
<dbReference type="HAMAP" id="MF_01395">
    <property type="entry name" value="AcetylCoA_CT_beta"/>
    <property type="match status" value="1"/>
</dbReference>
<organism evidence="15">
    <name type="scientific">Thermodesulfovibrio obliviosus</name>
    <dbReference type="NCBI Taxonomy" id="3118332"/>
    <lineage>
        <taxon>Bacteria</taxon>
        <taxon>Pseudomonadati</taxon>
        <taxon>Nitrospirota</taxon>
        <taxon>Thermodesulfovibrionia</taxon>
        <taxon>Thermodesulfovibrionales</taxon>
        <taxon>Thermodesulfovibrionaceae</taxon>
        <taxon>Thermodesulfovibrio</taxon>
    </lineage>
</organism>
<evidence type="ECO:0000256" key="10">
    <source>
        <dbReference type="ARBA" id="ARBA00023098"/>
    </source>
</evidence>
<dbReference type="InterPro" id="IPR041010">
    <property type="entry name" value="Znf-ACC"/>
</dbReference>
<dbReference type="InterPro" id="IPR000438">
    <property type="entry name" value="Acetyl_CoA_COase_Trfase_b_su"/>
</dbReference>
<dbReference type="GO" id="GO:0005524">
    <property type="term" value="F:ATP binding"/>
    <property type="evidence" value="ECO:0007669"/>
    <property type="project" value="UniProtKB-KW"/>
</dbReference>
<comment type="function">
    <text evidence="12 13">Component of the acetyl coenzyme A carboxylase (ACC) complex. Biotin carboxylase (BC) catalyzes the carboxylation of biotin on its carrier protein (BCCP) and then the CO(2) group is transferred by the transcarboxylase to acetyl-CoA to form malonyl-CoA.</text>
</comment>
<dbReference type="Pfam" id="PF01039">
    <property type="entry name" value="Carboxyl_trans"/>
    <property type="match status" value="1"/>
</dbReference>
<protein>
    <recommendedName>
        <fullName evidence="13">Acetyl-coenzyme A carboxylase carboxyl transferase subunit beta</fullName>
        <shortName evidence="13">ACCase subunit beta</shortName>
        <shortName evidence="13">Acetyl-CoA carboxylase carboxyltransferase subunit beta</shortName>
        <ecNumber evidence="13">2.1.3.15</ecNumber>
    </recommendedName>
</protein>
<evidence type="ECO:0000256" key="8">
    <source>
        <dbReference type="ARBA" id="ARBA00022833"/>
    </source>
</evidence>
<evidence type="ECO:0000256" key="4">
    <source>
        <dbReference type="ARBA" id="ARBA00022723"/>
    </source>
</evidence>
<dbReference type="InterPro" id="IPR011762">
    <property type="entry name" value="COA_CT_N"/>
</dbReference>
<keyword evidence="7 13" id="KW-0276">Fatty acid metabolism</keyword>
<dbReference type="GO" id="GO:2001295">
    <property type="term" value="P:malonyl-CoA biosynthetic process"/>
    <property type="evidence" value="ECO:0007669"/>
    <property type="project" value="UniProtKB-UniRule"/>
</dbReference>
<keyword evidence="2 13" id="KW-0444">Lipid biosynthesis</keyword>
<evidence type="ECO:0000259" key="14">
    <source>
        <dbReference type="PROSITE" id="PS50980"/>
    </source>
</evidence>
<dbReference type="PROSITE" id="PS50980">
    <property type="entry name" value="COA_CT_NTER"/>
    <property type="match status" value="1"/>
</dbReference>
<keyword evidence="6 13" id="KW-0863">Zinc-finger</keyword>
<dbReference type="KEGG" id="tob:V4D31_07680"/>
<keyword evidence="8 13" id="KW-0862">Zinc</keyword>
<dbReference type="PANTHER" id="PTHR42995">
    <property type="entry name" value="ACETYL-COENZYME A CARBOXYLASE CARBOXYL TRANSFERASE SUBUNIT BETA, CHLOROPLASTIC"/>
    <property type="match status" value="1"/>
</dbReference>
<evidence type="ECO:0000256" key="12">
    <source>
        <dbReference type="ARBA" id="ARBA00025280"/>
    </source>
</evidence>
<dbReference type="GO" id="GO:0009317">
    <property type="term" value="C:acetyl-CoA carboxylase complex"/>
    <property type="evidence" value="ECO:0007669"/>
    <property type="project" value="InterPro"/>
</dbReference>
<keyword evidence="13" id="KW-0963">Cytoplasm</keyword>
<accession>A0AAU8H0K6</accession>
<evidence type="ECO:0000256" key="1">
    <source>
        <dbReference type="ARBA" id="ARBA00004496"/>
    </source>
</evidence>
<dbReference type="SUPFAM" id="SSF52096">
    <property type="entry name" value="ClpP/crotonase"/>
    <property type="match status" value="1"/>
</dbReference>
<feature type="zinc finger region" description="C4-type" evidence="13">
    <location>
        <begin position="25"/>
        <end position="47"/>
    </location>
</feature>
<evidence type="ECO:0000256" key="11">
    <source>
        <dbReference type="ARBA" id="ARBA00023160"/>
    </source>
</evidence>
<dbReference type="InterPro" id="IPR029045">
    <property type="entry name" value="ClpP/crotonase-like_dom_sf"/>
</dbReference>
<dbReference type="EMBL" id="CP144374">
    <property type="protein sequence ID" value="XCH48210.1"/>
    <property type="molecule type" value="Genomic_DNA"/>
</dbReference>
<feature type="binding site" evidence="13">
    <location>
        <position position="44"/>
    </location>
    <ligand>
        <name>Zn(2+)</name>
        <dbReference type="ChEBI" id="CHEBI:29105"/>
    </ligand>
</feature>
<feature type="binding site" evidence="13">
    <location>
        <position position="25"/>
    </location>
    <ligand>
        <name>Zn(2+)</name>
        <dbReference type="ChEBI" id="CHEBI:29105"/>
    </ligand>
</feature>
<comment type="catalytic activity">
    <reaction evidence="13">
        <text>N(6)-carboxybiotinyl-L-lysyl-[protein] + acetyl-CoA = N(6)-biotinyl-L-lysyl-[protein] + malonyl-CoA</text>
        <dbReference type="Rhea" id="RHEA:54728"/>
        <dbReference type="Rhea" id="RHEA-COMP:10505"/>
        <dbReference type="Rhea" id="RHEA-COMP:10506"/>
        <dbReference type="ChEBI" id="CHEBI:57288"/>
        <dbReference type="ChEBI" id="CHEBI:57384"/>
        <dbReference type="ChEBI" id="CHEBI:83144"/>
        <dbReference type="ChEBI" id="CHEBI:83145"/>
        <dbReference type="EC" id="2.1.3.15"/>
    </reaction>
</comment>
<dbReference type="NCBIfam" id="TIGR00515">
    <property type="entry name" value="accD"/>
    <property type="match status" value="1"/>
</dbReference>
<gene>
    <name evidence="13 15" type="primary">accD</name>
    <name evidence="15" type="ORF">V4D31_07680</name>
</gene>
<dbReference type="RefSeq" id="WP_353685860.1">
    <property type="nucleotide sequence ID" value="NZ_CP144374.1"/>
</dbReference>
<dbReference type="Pfam" id="PF17848">
    <property type="entry name" value="Zn_ribbon_ACC"/>
    <property type="match status" value="1"/>
</dbReference>
<keyword evidence="9 13" id="KW-0067">ATP-binding</keyword>
<dbReference type="AlphaFoldDB" id="A0AAU8H0K6"/>
<evidence type="ECO:0000256" key="7">
    <source>
        <dbReference type="ARBA" id="ARBA00022832"/>
    </source>
</evidence>
<comment type="similarity">
    <text evidence="13">Belongs to the AccD/PCCB family.</text>
</comment>
<evidence type="ECO:0000256" key="9">
    <source>
        <dbReference type="ARBA" id="ARBA00022840"/>
    </source>
</evidence>
<sequence>MAWFKRKEPKIEKKVKIPEGLWVKCENCKEIIYRKELENNFKVCPKCQYHFRISAKERISLITDNGTFIELDPELKSPDPLDFKDTMPYKGRLIENEKKTGLKEAAIYGDAKINGRDVVIAVLDFSFMGGSMGTVVGEKVTRAAERALERRVPLIIVSSSGGARMQEGMFSLMQMAKTAQAIGKLKEAGILYISVLADPTFGGVTASFAMLGDIIIAEPRSLIGFAGPRVIQETIKQQLPEGFQRAEFLLEHGMVDIVVERKELKSTIYKLIEIIMPASSSYNLNNSSNLPQDSVSEV</sequence>
<evidence type="ECO:0000313" key="15">
    <source>
        <dbReference type="EMBL" id="XCH48210.1"/>
    </source>
</evidence>
<dbReference type="Gene3D" id="3.90.226.10">
    <property type="entry name" value="2-enoyl-CoA Hydratase, Chain A, domain 1"/>
    <property type="match status" value="1"/>
</dbReference>
<evidence type="ECO:0000256" key="3">
    <source>
        <dbReference type="ARBA" id="ARBA00022679"/>
    </source>
</evidence>
<keyword evidence="15" id="KW-0436">Ligase</keyword>
<feature type="binding site" evidence="13">
    <location>
        <position position="47"/>
    </location>
    <ligand>
        <name>Zn(2+)</name>
        <dbReference type="ChEBI" id="CHEBI:29105"/>
    </ligand>
</feature>
<name>A0AAU8H0K6_9BACT</name>
<keyword evidence="4 13" id="KW-0479">Metal-binding</keyword>
<feature type="binding site" evidence="13">
    <location>
        <position position="28"/>
    </location>
    <ligand>
        <name>Zn(2+)</name>
        <dbReference type="ChEBI" id="CHEBI:29105"/>
    </ligand>
</feature>
<keyword evidence="5 13" id="KW-0547">Nucleotide-binding</keyword>
<dbReference type="GO" id="GO:0003989">
    <property type="term" value="F:acetyl-CoA carboxylase activity"/>
    <property type="evidence" value="ECO:0007669"/>
    <property type="project" value="InterPro"/>
</dbReference>
<comment type="subcellular location">
    <subcellularLocation>
        <location evidence="1 13">Cytoplasm</location>
    </subcellularLocation>
</comment>
<dbReference type="PRINTS" id="PR01070">
    <property type="entry name" value="ACCCTRFRASEB"/>
</dbReference>
<evidence type="ECO:0000256" key="5">
    <source>
        <dbReference type="ARBA" id="ARBA00022741"/>
    </source>
</evidence>
<keyword evidence="10 13" id="KW-0443">Lipid metabolism</keyword>
<dbReference type="GO" id="GO:0006633">
    <property type="term" value="P:fatty acid biosynthetic process"/>
    <property type="evidence" value="ECO:0007669"/>
    <property type="project" value="UniProtKB-KW"/>
</dbReference>
<dbReference type="GO" id="GO:0016743">
    <property type="term" value="F:carboxyl- or carbamoyltransferase activity"/>
    <property type="evidence" value="ECO:0007669"/>
    <property type="project" value="UniProtKB-UniRule"/>
</dbReference>
<reference evidence="15" key="1">
    <citation type="submission" date="2024-01" db="EMBL/GenBank/DDBJ databases">
        <title>The first autotrophic representatives of the genus Thermodesulfovibrio.</title>
        <authorList>
            <person name="Maltseva A.I."/>
            <person name="Elcheninov A.G."/>
            <person name="Kublanov I.V."/>
            <person name="Lebedinsky A.V."/>
            <person name="Frolov E.N."/>
        </authorList>
    </citation>
    <scope>NUCLEOTIDE SEQUENCE</scope>
    <source>
        <strain evidence="15">3462-1</strain>
    </source>
</reference>
<dbReference type="EC" id="2.1.3.15" evidence="13"/>
<dbReference type="GO" id="GO:0008270">
    <property type="term" value="F:zinc ion binding"/>
    <property type="evidence" value="ECO:0007669"/>
    <property type="project" value="UniProtKB-UniRule"/>
</dbReference>